<feature type="domain" description="AAA+ ATPase" evidence="5">
    <location>
        <begin position="254"/>
        <end position="387"/>
    </location>
</feature>
<keyword evidence="7" id="KW-1185">Reference proteome</keyword>
<reference evidence="6" key="1">
    <citation type="submission" date="2023-07" db="EMBL/GenBank/DDBJ databases">
        <title>Genomic Encyclopedia of Type Strains, Phase IV (KMG-IV): sequencing the most valuable type-strain genomes for metagenomic binning, comparative biology and taxonomic classification.</title>
        <authorList>
            <person name="Goeker M."/>
        </authorList>
    </citation>
    <scope>NUCLEOTIDE SEQUENCE</scope>
    <source>
        <strain evidence="6">DSM 24202</strain>
    </source>
</reference>
<protein>
    <recommendedName>
        <fullName evidence="4">Uncharacterized AAA domain-containing protein ycf46</fullName>
    </recommendedName>
</protein>
<keyword evidence="1" id="KW-0547">Nucleotide-binding</keyword>
<dbReference type="SMART" id="SM00382">
    <property type="entry name" value="AAA"/>
    <property type="match status" value="1"/>
</dbReference>
<dbReference type="Pfam" id="PF00004">
    <property type="entry name" value="AAA"/>
    <property type="match status" value="1"/>
</dbReference>
<organism evidence="6 7">
    <name type="scientific">Oligosphaera ethanolica</name>
    <dbReference type="NCBI Taxonomy" id="760260"/>
    <lineage>
        <taxon>Bacteria</taxon>
        <taxon>Pseudomonadati</taxon>
        <taxon>Lentisphaerota</taxon>
        <taxon>Oligosphaeria</taxon>
        <taxon>Oligosphaerales</taxon>
        <taxon>Oligosphaeraceae</taxon>
        <taxon>Oligosphaera</taxon>
    </lineage>
</organism>
<name>A0AAE3VCX9_9BACT</name>
<evidence type="ECO:0000256" key="3">
    <source>
        <dbReference type="ARBA" id="ARBA00038088"/>
    </source>
</evidence>
<evidence type="ECO:0000313" key="7">
    <source>
        <dbReference type="Proteomes" id="UP001238163"/>
    </source>
</evidence>
<dbReference type="RefSeq" id="WP_307259410.1">
    <property type="nucleotide sequence ID" value="NZ_JAUSVL010000001.1"/>
</dbReference>
<dbReference type="Gene3D" id="3.40.50.300">
    <property type="entry name" value="P-loop containing nucleotide triphosphate hydrolases"/>
    <property type="match status" value="1"/>
</dbReference>
<accession>A0AAE3VCX9</accession>
<evidence type="ECO:0000256" key="2">
    <source>
        <dbReference type="ARBA" id="ARBA00022840"/>
    </source>
</evidence>
<dbReference type="GO" id="GO:0005524">
    <property type="term" value="F:ATP binding"/>
    <property type="evidence" value="ECO:0007669"/>
    <property type="project" value="UniProtKB-KW"/>
</dbReference>
<comment type="caution">
    <text evidence="6">The sequence shown here is derived from an EMBL/GenBank/DDBJ whole genome shotgun (WGS) entry which is preliminary data.</text>
</comment>
<evidence type="ECO:0000313" key="6">
    <source>
        <dbReference type="EMBL" id="MDQ0288167.1"/>
    </source>
</evidence>
<comment type="similarity">
    <text evidence="3">Belongs to the AAA ATPase family. Highly divergent.</text>
</comment>
<evidence type="ECO:0000259" key="5">
    <source>
        <dbReference type="SMART" id="SM00382"/>
    </source>
</evidence>
<dbReference type="Proteomes" id="UP001238163">
    <property type="component" value="Unassembled WGS sequence"/>
</dbReference>
<dbReference type="InterPro" id="IPR003959">
    <property type="entry name" value="ATPase_AAA_core"/>
</dbReference>
<dbReference type="EMBL" id="JAUSVL010000001">
    <property type="protein sequence ID" value="MDQ0288167.1"/>
    <property type="molecule type" value="Genomic_DNA"/>
</dbReference>
<evidence type="ECO:0000256" key="4">
    <source>
        <dbReference type="ARBA" id="ARBA00040480"/>
    </source>
</evidence>
<proteinExistence type="inferred from homology"/>
<gene>
    <name evidence="6" type="ORF">J3R75_000274</name>
</gene>
<dbReference type="InterPro" id="IPR003593">
    <property type="entry name" value="AAA+_ATPase"/>
</dbReference>
<dbReference type="PANTHER" id="PTHR42960">
    <property type="entry name" value="YCF46 PROTEIN"/>
    <property type="match status" value="1"/>
</dbReference>
<dbReference type="SUPFAM" id="SSF52540">
    <property type="entry name" value="P-loop containing nucleoside triphosphate hydrolases"/>
    <property type="match status" value="1"/>
</dbReference>
<sequence>MSEMMDQLQSTITGRSPLVYIYSPEEERIIRGIRELAAGESTPVRLWSSVMGLEGAAAETTDPVKAILSIISQDLRGMIVLRDLAPFMSDPHVVRALREAYNDGRLKHDRVVFLLCADMNVPEALKKEVHLLEVAPPDESDIAAQIHALVAENPDYVIPEDVIRQVILALKGLTENEISYVLHRACRLKNADKDQLLDEIFAEKKNVVKKSGFLEFSPPRWRVDGIGGLDNLKDWLLKRQHMFTREALDAGVPIPKGLLMMGVSGCGKSLAVKTISSLWNIPMFRLDMNLVFSGMYGTPEEAFHRALKTIESVAPAVLWIDEIENALGLDESGDRIASHIFSSFLTWMQEKPPLIFIAATANKIQALPAEVLRKGRFDEVFFCDLPSKEEREDIMRIHLKANGANPDDFDFKMLQIMTEGWNGAEIEQAVISARTDAFYEKRPFNQRDLSNVIGRIVPLSDTMEQQIKAIRSWAFSRATPASKYGKSAAKRG</sequence>
<dbReference type="InterPro" id="IPR052381">
    <property type="entry name" value="AAA_domain_protein"/>
</dbReference>
<dbReference type="InterPro" id="IPR027417">
    <property type="entry name" value="P-loop_NTPase"/>
</dbReference>
<keyword evidence="2" id="KW-0067">ATP-binding</keyword>
<dbReference type="AlphaFoldDB" id="A0AAE3VCX9"/>
<dbReference type="Gene3D" id="1.10.8.60">
    <property type="match status" value="1"/>
</dbReference>
<dbReference type="PANTHER" id="PTHR42960:SF1">
    <property type="entry name" value="YCF46 PROTEIN"/>
    <property type="match status" value="1"/>
</dbReference>
<dbReference type="GO" id="GO:0016887">
    <property type="term" value="F:ATP hydrolysis activity"/>
    <property type="evidence" value="ECO:0007669"/>
    <property type="project" value="InterPro"/>
</dbReference>
<evidence type="ECO:0000256" key="1">
    <source>
        <dbReference type="ARBA" id="ARBA00022741"/>
    </source>
</evidence>